<sequence length="195" mass="21517">MIFAMDVWAAKVRHPGFYLPAMLGPRAWVGHRERIVTLEIPRLEVLASLRLALVSRPDPRPNGTASTGLKADCGGCISSAFGNIAETPHRRATVISHSLTLMLNLEVPCSPELPHCCLKARAAASPDDVPRFEPNRFIVLAKPAPSTFSIQQQEAFRHDAFTFLPSTNARSKPSKQLSTHRLKSIWNLTARPHPT</sequence>
<accession>A0AA40EDD0</accession>
<evidence type="ECO:0000313" key="1">
    <source>
        <dbReference type="EMBL" id="KAK0731193.1"/>
    </source>
</evidence>
<keyword evidence="2" id="KW-1185">Reference proteome</keyword>
<comment type="caution">
    <text evidence="1">The sequence shown here is derived from an EMBL/GenBank/DDBJ whole genome shotgun (WGS) entry which is preliminary data.</text>
</comment>
<proteinExistence type="predicted"/>
<gene>
    <name evidence="1" type="ORF">B0H67DRAFT_63436</name>
</gene>
<protein>
    <submittedName>
        <fullName evidence="1">Uncharacterized protein</fullName>
    </submittedName>
</protein>
<evidence type="ECO:0000313" key="2">
    <source>
        <dbReference type="Proteomes" id="UP001172102"/>
    </source>
</evidence>
<reference evidence="1" key="1">
    <citation type="submission" date="2023-06" db="EMBL/GenBank/DDBJ databases">
        <title>Genome-scale phylogeny and comparative genomics of the fungal order Sordariales.</title>
        <authorList>
            <consortium name="Lawrence Berkeley National Laboratory"/>
            <person name="Hensen N."/>
            <person name="Bonometti L."/>
            <person name="Westerberg I."/>
            <person name="Brannstrom I.O."/>
            <person name="Guillou S."/>
            <person name="Cros-Aarteil S."/>
            <person name="Calhoun S."/>
            <person name="Haridas S."/>
            <person name="Kuo A."/>
            <person name="Mondo S."/>
            <person name="Pangilinan J."/>
            <person name="Riley R."/>
            <person name="Labutti K."/>
            <person name="Andreopoulos B."/>
            <person name="Lipzen A."/>
            <person name="Chen C."/>
            <person name="Yanf M."/>
            <person name="Daum C."/>
            <person name="Ng V."/>
            <person name="Clum A."/>
            <person name="Steindorff A."/>
            <person name="Ohm R."/>
            <person name="Martin F."/>
            <person name="Silar P."/>
            <person name="Natvig D."/>
            <person name="Lalanne C."/>
            <person name="Gautier V."/>
            <person name="Ament-Velasquez S.L."/>
            <person name="Kruys A."/>
            <person name="Hutchinson M.I."/>
            <person name="Powell A.J."/>
            <person name="Barry K."/>
            <person name="Miller A.N."/>
            <person name="Grigoriev I.V."/>
            <person name="Debuchy R."/>
            <person name="Gladieux P."/>
            <person name="Thoren M.H."/>
            <person name="Johannesson H."/>
        </authorList>
    </citation>
    <scope>NUCLEOTIDE SEQUENCE</scope>
    <source>
        <strain evidence="1">SMH4607-1</strain>
    </source>
</reference>
<organism evidence="1 2">
    <name type="scientific">Lasiosphaeris hirsuta</name>
    <dbReference type="NCBI Taxonomy" id="260670"/>
    <lineage>
        <taxon>Eukaryota</taxon>
        <taxon>Fungi</taxon>
        <taxon>Dikarya</taxon>
        <taxon>Ascomycota</taxon>
        <taxon>Pezizomycotina</taxon>
        <taxon>Sordariomycetes</taxon>
        <taxon>Sordariomycetidae</taxon>
        <taxon>Sordariales</taxon>
        <taxon>Lasiosphaeriaceae</taxon>
        <taxon>Lasiosphaeris</taxon>
    </lineage>
</organism>
<name>A0AA40EDD0_9PEZI</name>
<dbReference type="Proteomes" id="UP001172102">
    <property type="component" value="Unassembled WGS sequence"/>
</dbReference>
<dbReference type="EMBL" id="JAUKUA010000001">
    <property type="protein sequence ID" value="KAK0731193.1"/>
    <property type="molecule type" value="Genomic_DNA"/>
</dbReference>
<dbReference type="AlphaFoldDB" id="A0AA40EDD0"/>